<sequence length="105" mass="11849">MLSEGAKSRLSVAFACTKDAICLCRNIVIESSIPPTKRNGILKDLTDVKNIIKQQKFEDVIEEAIVALSEVYIYARNLPGEGRVKDSLGFILQWLEYIKKTDMKD</sequence>
<evidence type="ECO:0008006" key="3">
    <source>
        <dbReference type="Google" id="ProtNLM"/>
    </source>
</evidence>
<evidence type="ECO:0000313" key="2">
    <source>
        <dbReference type="Proteomes" id="UP001050691"/>
    </source>
</evidence>
<keyword evidence="2" id="KW-1185">Reference proteome</keyword>
<comment type="caution">
    <text evidence="1">The sequence shown here is derived from an EMBL/GenBank/DDBJ whole genome shotgun (WGS) entry which is preliminary data.</text>
</comment>
<organism evidence="1 2">
    <name type="scientific">Clathrus columnatus</name>
    <dbReference type="NCBI Taxonomy" id="1419009"/>
    <lineage>
        <taxon>Eukaryota</taxon>
        <taxon>Fungi</taxon>
        <taxon>Dikarya</taxon>
        <taxon>Basidiomycota</taxon>
        <taxon>Agaricomycotina</taxon>
        <taxon>Agaricomycetes</taxon>
        <taxon>Phallomycetidae</taxon>
        <taxon>Phallales</taxon>
        <taxon>Clathraceae</taxon>
        <taxon>Clathrus</taxon>
    </lineage>
</organism>
<dbReference type="Proteomes" id="UP001050691">
    <property type="component" value="Unassembled WGS sequence"/>
</dbReference>
<accession>A0AAV5AM32</accession>
<dbReference type="EMBL" id="BPWL01000009">
    <property type="protein sequence ID" value="GJJ13753.1"/>
    <property type="molecule type" value="Genomic_DNA"/>
</dbReference>
<evidence type="ECO:0000313" key="1">
    <source>
        <dbReference type="EMBL" id="GJJ13753.1"/>
    </source>
</evidence>
<protein>
    <recommendedName>
        <fullName evidence="3">HEPN domain-containing protein</fullName>
    </recommendedName>
</protein>
<name>A0AAV5AM32_9AGAM</name>
<reference evidence="1" key="1">
    <citation type="submission" date="2021-10" db="EMBL/GenBank/DDBJ databases">
        <title>De novo Genome Assembly of Clathrus columnatus (Basidiomycota, Fungi) Using Illumina and Nanopore Sequence Data.</title>
        <authorList>
            <person name="Ogiso-Tanaka E."/>
            <person name="Itagaki H."/>
            <person name="Hosoya T."/>
            <person name="Hosaka K."/>
        </authorList>
    </citation>
    <scope>NUCLEOTIDE SEQUENCE</scope>
    <source>
        <strain evidence="1">MO-923</strain>
    </source>
</reference>
<gene>
    <name evidence="1" type="ORF">Clacol_008009</name>
</gene>
<proteinExistence type="predicted"/>
<dbReference type="AlphaFoldDB" id="A0AAV5AM32"/>